<evidence type="ECO:0000313" key="4">
    <source>
        <dbReference type="Proteomes" id="UP001341840"/>
    </source>
</evidence>
<keyword evidence="2" id="KW-1133">Transmembrane helix</keyword>
<keyword evidence="2" id="KW-0812">Transmembrane</keyword>
<keyword evidence="2" id="KW-0472">Membrane</keyword>
<comment type="caution">
    <text evidence="3">The sequence shown here is derived from an EMBL/GenBank/DDBJ whole genome shotgun (WGS) entry which is preliminary data.</text>
</comment>
<dbReference type="Proteomes" id="UP001341840">
    <property type="component" value="Unassembled WGS sequence"/>
</dbReference>
<feature type="transmembrane region" description="Helical" evidence="2">
    <location>
        <begin position="6"/>
        <end position="28"/>
    </location>
</feature>
<name>A0ABU6Y5U5_9FABA</name>
<proteinExistence type="predicted"/>
<organism evidence="3 4">
    <name type="scientific">Stylosanthes scabra</name>
    <dbReference type="NCBI Taxonomy" id="79078"/>
    <lineage>
        <taxon>Eukaryota</taxon>
        <taxon>Viridiplantae</taxon>
        <taxon>Streptophyta</taxon>
        <taxon>Embryophyta</taxon>
        <taxon>Tracheophyta</taxon>
        <taxon>Spermatophyta</taxon>
        <taxon>Magnoliopsida</taxon>
        <taxon>eudicotyledons</taxon>
        <taxon>Gunneridae</taxon>
        <taxon>Pentapetalae</taxon>
        <taxon>rosids</taxon>
        <taxon>fabids</taxon>
        <taxon>Fabales</taxon>
        <taxon>Fabaceae</taxon>
        <taxon>Papilionoideae</taxon>
        <taxon>50 kb inversion clade</taxon>
        <taxon>dalbergioids sensu lato</taxon>
        <taxon>Dalbergieae</taxon>
        <taxon>Pterocarpus clade</taxon>
        <taxon>Stylosanthes</taxon>
    </lineage>
</organism>
<accession>A0ABU6Y5U5</accession>
<evidence type="ECO:0000256" key="2">
    <source>
        <dbReference type="SAM" id="Phobius"/>
    </source>
</evidence>
<feature type="region of interest" description="Disordered" evidence="1">
    <location>
        <begin position="105"/>
        <end position="136"/>
    </location>
</feature>
<gene>
    <name evidence="3" type="ORF">PIB30_010104</name>
</gene>
<sequence length="176" mass="19038">MKGDVVVVVCSVFASVFGVISAALAFVAELTKTKIKLTKLWLVFLNWNPYRPHRCINITDQKSPASGLALGALLDHIFCCDVVKPGVFMAAAILSLLRVGENSGSPLGSSSHPNQGGTTTVRIIGPVTPTTPIQPKPHPSLIQDFFLFSPANSGNWTRVWDFRGKELDNNFGYPIS</sequence>
<keyword evidence="4" id="KW-1185">Reference proteome</keyword>
<evidence type="ECO:0000256" key="1">
    <source>
        <dbReference type="SAM" id="MobiDB-lite"/>
    </source>
</evidence>
<evidence type="ECO:0000313" key="3">
    <source>
        <dbReference type="EMBL" id="MED6204553.1"/>
    </source>
</evidence>
<feature type="compositionally biased region" description="Polar residues" evidence="1">
    <location>
        <begin position="105"/>
        <end position="121"/>
    </location>
</feature>
<reference evidence="3 4" key="1">
    <citation type="journal article" date="2023" name="Plants (Basel)">
        <title>Bridging the Gap: Combining Genomics and Transcriptomics Approaches to Understand Stylosanthes scabra, an Orphan Legume from the Brazilian Caatinga.</title>
        <authorList>
            <person name="Ferreira-Neto J.R.C."/>
            <person name="da Silva M.D."/>
            <person name="Binneck E."/>
            <person name="de Melo N.F."/>
            <person name="da Silva R.H."/>
            <person name="de Melo A.L.T.M."/>
            <person name="Pandolfi V."/>
            <person name="Bustamante F.O."/>
            <person name="Brasileiro-Vidal A.C."/>
            <person name="Benko-Iseppon A.M."/>
        </authorList>
    </citation>
    <scope>NUCLEOTIDE SEQUENCE [LARGE SCALE GENOMIC DNA]</scope>
    <source>
        <tissue evidence="3">Leaves</tissue>
    </source>
</reference>
<dbReference type="EMBL" id="JASCZI010241679">
    <property type="protein sequence ID" value="MED6204553.1"/>
    <property type="molecule type" value="Genomic_DNA"/>
</dbReference>
<protein>
    <submittedName>
        <fullName evidence="3">Uncharacterized protein</fullName>
    </submittedName>
</protein>